<evidence type="ECO:0000313" key="4">
    <source>
        <dbReference type="Proteomes" id="UP000252174"/>
    </source>
</evidence>
<dbReference type="SUPFAM" id="SSF56300">
    <property type="entry name" value="Metallo-dependent phosphatases"/>
    <property type="match status" value="1"/>
</dbReference>
<name>A0A369AU60_9BURK</name>
<keyword evidence="1" id="KW-0732">Signal</keyword>
<organism evidence="3 4">
    <name type="scientific">Extensimonas vulgaris</name>
    <dbReference type="NCBI Taxonomy" id="1031594"/>
    <lineage>
        <taxon>Bacteria</taxon>
        <taxon>Pseudomonadati</taxon>
        <taxon>Pseudomonadota</taxon>
        <taxon>Betaproteobacteria</taxon>
        <taxon>Burkholderiales</taxon>
        <taxon>Comamonadaceae</taxon>
        <taxon>Extensimonas</taxon>
    </lineage>
</organism>
<dbReference type="Pfam" id="PF00149">
    <property type="entry name" value="Metallophos"/>
    <property type="match status" value="1"/>
</dbReference>
<evidence type="ECO:0000259" key="2">
    <source>
        <dbReference type="Pfam" id="PF00149"/>
    </source>
</evidence>
<gene>
    <name evidence="3" type="ORF">DFR45_101412</name>
</gene>
<dbReference type="AlphaFoldDB" id="A0A369AU60"/>
<dbReference type="GO" id="GO:0016787">
    <property type="term" value="F:hydrolase activity"/>
    <property type="evidence" value="ECO:0007669"/>
    <property type="project" value="InterPro"/>
</dbReference>
<dbReference type="InterPro" id="IPR029052">
    <property type="entry name" value="Metallo-depent_PP-like"/>
</dbReference>
<evidence type="ECO:0000313" key="3">
    <source>
        <dbReference type="EMBL" id="RCX11878.1"/>
    </source>
</evidence>
<dbReference type="OrthoDB" id="58809at2"/>
<dbReference type="EMBL" id="QPJU01000001">
    <property type="protein sequence ID" value="RCX11878.1"/>
    <property type="molecule type" value="Genomic_DNA"/>
</dbReference>
<dbReference type="InterPro" id="IPR004843">
    <property type="entry name" value="Calcineurin-like_PHP"/>
</dbReference>
<protein>
    <submittedName>
        <fullName evidence="3">Calcineurin-like phosphoesterase family protein</fullName>
    </submittedName>
</protein>
<accession>A0A369AU60</accession>
<dbReference type="PROSITE" id="PS51257">
    <property type="entry name" value="PROKAR_LIPOPROTEIN"/>
    <property type="match status" value="1"/>
</dbReference>
<reference evidence="3 4" key="1">
    <citation type="submission" date="2018-07" db="EMBL/GenBank/DDBJ databases">
        <title>Genomic Encyclopedia of Type Strains, Phase IV (KMG-IV): sequencing the most valuable type-strain genomes for metagenomic binning, comparative biology and taxonomic classification.</title>
        <authorList>
            <person name="Goeker M."/>
        </authorList>
    </citation>
    <scope>NUCLEOTIDE SEQUENCE [LARGE SCALE GENOMIC DNA]</scope>
    <source>
        <strain evidence="3 4">DSM 100911</strain>
    </source>
</reference>
<feature type="chain" id="PRO_5017010670" evidence="1">
    <location>
        <begin position="20"/>
        <end position="402"/>
    </location>
</feature>
<proteinExistence type="predicted"/>
<feature type="domain" description="Calcineurin-like phosphoesterase" evidence="2">
    <location>
        <begin position="40"/>
        <end position="131"/>
    </location>
</feature>
<comment type="caution">
    <text evidence="3">The sequence shown here is derived from an EMBL/GenBank/DDBJ whole genome shotgun (WGS) entry which is preliminary data.</text>
</comment>
<keyword evidence="4" id="KW-1185">Reference proteome</keyword>
<sequence>MTRKNPKPFLKLATPLACAAALALTACGGGGGGNDPFTMAAIGDVPYGSSPTDTAQFKALPTFLQALDADQDVSFAVHLGDIHSGSEYCTEDYDRAIYQYFSALKHPLVYTPGDNEWTDCHRAKQGGGTYNAATGTIDYKLDANGNPMGYANGDPVKNLELIRSIFFAQPGKTLGGSMAVHSQATEFDPKYPSDKNYVENVWFEKSGVLLFTVNLPGSSNDTVPWYGAPAMSDAQKQEVADRSAADLHWIDTAFNRAVANQDYAVVIQMQADMWDLTQTQAQLAQYQQFIDKIAQRAKDYGKPVLLFNGDSHIYRSDNPLVQGSPCIAEPSSGAAAVACSDDAYANQPHGYNVPNFHRITVHGSTMPLEWLKLKVDPNYSTSAHATATRFGPFSWQRMQPKL</sequence>
<dbReference type="Proteomes" id="UP000252174">
    <property type="component" value="Unassembled WGS sequence"/>
</dbReference>
<evidence type="ECO:0000256" key="1">
    <source>
        <dbReference type="SAM" id="SignalP"/>
    </source>
</evidence>
<feature type="signal peptide" evidence="1">
    <location>
        <begin position="1"/>
        <end position="19"/>
    </location>
</feature>
<dbReference type="RefSeq" id="WP_114482014.1">
    <property type="nucleotide sequence ID" value="NZ_QPJU01000001.1"/>
</dbReference>